<keyword evidence="2" id="KW-1185">Reference proteome</keyword>
<dbReference type="PIRSF" id="PIRSF029416">
    <property type="entry name" value="UCP029416_PTP"/>
    <property type="match status" value="1"/>
</dbReference>
<dbReference type="Gene3D" id="3.40.50.2300">
    <property type="match status" value="1"/>
</dbReference>
<evidence type="ECO:0000313" key="2">
    <source>
        <dbReference type="Proteomes" id="UP001317001"/>
    </source>
</evidence>
<accession>A0ABY5NSX7</accession>
<dbReference type="InterPro" id="IPR016919">
    <property type="entry name" value="UCP029416_PTP"/>
</dbReference>
<dbReference type="InterPro" id="IPR036196">
    <property type="entry name" value="Ptyr_pPase_sf"/>
</dbReference>
<name>A0ABY5NSX7_9FLAO</name>
<dbReference type="EMBL" id="CP102382">
    <property type="protein sequence ID" value="UUV21589.1"/>
    <property type="molecule type" value="Genomic_DNA"/>
</dbReference>
<dbReference type="RefSeq" id="WP_257499513.1">
    <property type="nucleotide sequence ID" value="NZ_CP102382.1"/>
</dbReference>
<dbReference type="Proteomes" id="UP001317001">
    <property type="component" value="Chromosome"/>
</dbReference>
<proteinExistence type="predicted"/>
<sequence>MVQTVLFICSANKQRSKTAEDYFSAKYPNIQFESAGTNLKICKKEGTNLLTINLLKQADLIFVMENNHKKEVDILMNGRLKNEIIVLNIKDIFKYYQRELIEILENKIDHYLE</sequence>
<gene>
    <name evidence="1" type="ORF">NPX36_00590</name>
</gene>
<protein>
    <submittedName>
        <fullName evidence="1">Phosphotyrosine protein phosphatase</fullName>
    </submittedName>
</protein>
<organism evidence="1 2">
    <name type="scientific">Paenimyroides aestuarii</name>
    <dbReference type="NCBI Taxonomy" id="2968490"/>
    <lineage>
        <taxon>Bacteria</taxon>
        <taxon>Pseudomonadati</taxon>
        <taxon>Bacteroidota</taxon>
        <taxon>Flavobacteriia</taxon>
        <taxon>Flavobacteriales</taxon>
        <taxon>Flavobacteriaceae</taxon>
        <taxon>Paenimyroides</taxon>
    </lineage>
</organism>
<reference evidence="1 2" key="1">
    <citation type="submission" date="2022-08" db="EMBL/GenBank/DDBJ databases">
        <title>Myroides zhujiangensis sp. nov., a novel bacterium isolated from sediment in the Pearl River Estuary.</title>
        <authorList>
            <person name="Cui L."/>
        </authorList>
    </citation>
    <scope>NUCLEOTIDE SEQUENCE [LARGE SCALE GENOMIC DNA]</scope>
    <source>
        <strain evidence="1 2">SCSIO 72103</strain>
    </source>
</reference>
<dbReference type="SUPFAM" id="SSF52788">
    <property type="entry name" value="Phosphotyrosine protein phosphatases I"/>
    <property type="match status" value="1"/>
</dbReference>
<evidence type="ECO:0000313" key="1">
    <source>
        <dbReference type="EMBL" id="UUV21589.1"/>
    </source>
</evidence>